<evidence type="ECO:0000313" key="3">
    <source>
        <dbReference type="EMBL" id="AKB32901.1"/>
    </source>
</evidence>
<dbReference type="PATRIC" id="fig|1434119.4.peg.2885"/>
<dbReference type="GO" id="GO:0009307">
    <property type="term" value="P:DNA restriction-modification system"/>
    <property type="evidence" value="ECO:0007669"/>
    <property type="project" value="UniProtKB-KW"/>
</dbReference>
<organism evidence="3 4">
    <name type="scientific">Methanosarcina siciliae HI350</name>
    <dbReference type="NCBI Taxonomy" id="1434119"/>
    <lineage>
        <taxon>Archaea</taxon>
        <taxon>Methanobacteriati</taxon>
        <taxon>Methanobacteriota</taxon>
        <taxon>Stenosarchaea group</taxon>
        <taxon>Methanomicrobia</taxon>
        <taxon>Methanosarcinales</taxon>
        <taxon>Methanosarcinaceae</taxon>
        <taxon>Methanosarcina</taxon>
    </lineage>
</organism>
<dbReference type="KEGG" id="msz:MSSIH_2211"/>
<dbReference type="SUPFAM" id="SSF116734">
    <property type="entry name" value="DNA methylase specificity domain"/>
    <property type="match status" value="2"/>
</dbReference>
<dbReference type="EMBL" id="CP009507">
    <property type="protein sequence ID" value="AKB32901.1"/>
    <property type="molecule type" value="Genomic_DNA"/>
</dbReference>
<dbReference type="EC" id="3.1.21.3" evidence="3"/>
<dbReference type="GO" id="GO:0003677">
    <property type="term" value="F:DNA binding"/>
    <property type="evidence" value="ECO:0007669"/>
    <property type="project" value="UniProtKB-KW"/>
</dbReference>
<sequence>MPIQHKISIILSNYDDLIENNTRRIEILEQMAKLIYEEWFVKFRFPGHENVKMVPSELGEIPEGWEVRKLEIIANVNESSIKYGGAPQEINYIDISSVTTGKIDEIKSIAFADAPSRARRIVKHGDIIWSTVRPNRKSFAMILNPLPNLIASTGFAVITAKKIPYTYLYHALTTDDFVGYLTNNATGAAYPAVKTNDFNNANILVPPEDYLHQFHNIVSNIFNLKQNLLDKNQNLRKTRDLLLPKLISGEIDVSDLDICIRNEFQES</sequence>
<dbReference type="InterPro" id="IPR052021">
    <property type="entry name" value="Type-I_RS_S_subunit"/>
</dbReference>
<protein>
    <submittedName>
        <fullName evidence="3">Type I restriction-modification system, specificity subunit S</fullName>
        <ecNumber evidence="3">3.1.21.3</ecNumber>
    </submittedName>
</protein>
<accession>A0A0E3LAZ9</accession>
<dbReference type="HOGENOM" id="CLU_021095_2_2_2"/>
<proteinExistence type="predicted"/>
<dbReference type="PANTHER" id="PTHR30408">
    <property type="entry name" value="TYPE-1 RESTRICTION ENZYME ECOKI SPECIFICITY PROTEIN"/>
    <property type="match status" value="1"/>
</dbReference>
<dbReference type="Gene3D" id="3.90.220.20">
    <property type="entry name" value="DNA methylase specificity domains"/>
    <property type="match status" value="1"/>
</dbReference>
<dbReference type="Proteomes" id="UP000033092">
    <property type="component" value="Chromosome"/>
</dbReference>
<keyword evidence="1" id="KW-0680">Restriction system</keyword>
<keyword evidence="2" id="KW-0238">DNA-binding</keyword>
<evidence type="ECO:0000256" key="1">
    <source>
        <dbReference type="ARBA" id="ARBA00022747"/>
    </source>
</evidence>
<dbReference type="AlphaFoldDB" id="A0A0E3LAZ9"/>
<evidence type="ECO:0000256" key="2">
    <source>
        <dbReference type="ARBA" id="ARBA00023125"/>
    </source>
</evidence>
<keyword evidence="3" id="KW-0378">Hydrolase</keyword>
<name>A0A0E3LAZ9_9EURY</name>
<dbReference type="GO" id="GO:0009035">
    <property type="term" value="F:type I site-specific deoxyribonuclease activity"/>
    <property type="evidence" value="ECO:0007669"/>
    <property type="project" value="UniProtKB-EC"/>
</dbReference>
<dbReference type="PANTHER" id="PTHR30408:SF13">
    <property type="entry name" value="TYPE I RESTRICTION ENZYME HINDI SPECIFICITY SUBUNIT"/>
    <property type="match status" value="1"/>
</dbReference>
<reference evidence="3 4" key="1">
    <citation type="submission" date="2014-07" db="EMBL/GenBank/DDBJ databases">
        <title>Methanogenic archaea and the global carbon cycle.</title>
        <authorList>
            <person name="Henriksen J.R."/>
            <person name="Luke J."/>
            <person name="Reinhart S."/>
            <person name="Benedict M.N."/>
            <person name="Youngblut N.D."/>
            <person name="Metcalf M.E."/>
            <person name="Whitaker R.J."/>
            <person name="Metcalf W.W."/>
        </authorList>
    </citation>
    <scope>NUCLEOTIDE SEQUENCE [LARGE SCALE GENOMIC DNA]</scope>
    <source>
        <strain evidence="3 4">HI350</strain>
    </source>
</reference>
<dbReference type="REBASE" id="109049">
    <property type="entry name" value="S2.Msi350ORF2208P"/>
</dbReference>
<dbReference type="InterPro" id="IPR044946">
    <property type="entry name" value="Restrct_endonuc_typeI_TRD_sf"/>
</dbReference>
<evidence type="ECO:0000313" key="4">
    <source>
        <dbReference type="Proteomes" id="UP000033092"/>
    </source>
</evidence>
<gene>
    <name evidence="3" type="ORF">MSSIH_2211</name>
</gene>
<dbReference type="Gene3D" id="1.10.287.1120">
    <property type="entry name" value="Bipartite methylase S protein"/>
    <property type="match status" value="1"/>
</dbReference>